<dbReference type="GO" id="GO:0003677">
    <property type="term" value="F:DNA binding"/>
    <property type="evidence" value="ECO:0007669"/>
    <property type="project" value="UniProtKB-KW"/>
</dbReference>
<dbReference type="PROSITE" id="PS50943">
    <property type="entry name" value="HTH_CROC1"/>
    <property type="match status" value="1"/>
</dbReference>
<dbReference type="Proteomes" id="UP000621560">
    <property type="component" value="Unassembled WGS sequence"/>
</dbReference>
<evidence type="ECO:0000313" key="4">
    <source>
        <dbReference type="Proteomes" id="UP000621560"/>
    </source>
</evidence>
<keyword evidence="1" id="KW-0238">DNA-binding</keyword>
<comment type="caution">
    <text evidence="3">The sequence shown here is derived from an EMBL/GenBank/DDBJ whole genome shotgun (WGS) entry which is preliminary data.</text>
</comment>
<organism evidence="3 4">
    <name type="scientific">Paenibacillus sabuli</name>
    <dbReference type="NCBI Taxonomy" id="2772509"/>
    <lineage>
        <taxon>Bacteria</taxon>
        <taxon>Bacillati</taxon>
        <taxon>Bacillota</taxon>
        <taxon>Bacilli</taxon>
        <taxon>Bacillales</taxon>
        <taxon>Paenibacillaceae</taxon>
        <taxon>Paenibacillus</taxon>
    </lineage>
</organism>
<dbReference type="SMART" id="SM00530">
    <property type="entry name" value="HTH_XRE"/>
    <property type="match status" value="1"/>
</dbReference>
<dbReference type="Pfam" id="PF01381">
    <property type="entry name" value="HTH_3"/>
    <property type="match status" value="1"/>
</dbReference>
<evidence type="ECO:0000313" key="3">
    <source>
        <dbReference type="EMBL" id="MBD2845934.1"/>
    </source>
</evidence>
<dbReference type="PANTHER" id="PTHR46558">
    <property type="entry name" value="TRACRIPTIONAL REGULATORY PROTEIN-RELATED-RELATED"/>
    <property type="match status" value="1"/>
</dbReference>
<reference evidence="3" key="1">
    <citation type="submission" date="2020-09" db="EMBL/GenBank/DDBJ databases">
        <title>A novel bacterium of genus Paenibacillus, isolated from South China Sea.</title>
        <authorList>
            <person name="Huang H."/>
            <person name="Mo K."/>
            <person name="Hu Y."/>
        </authorList>
    </citation>
    <scope>NUCLEOTIDE SEQUENCE</scope>
    <source>
        <strain evidence="3">IB182496</strain>
    </source>
</reference>
<gene>
    <name evidence="3" type="ORF">IDH44_12085</name>
</gene>
<dbReference type="EMBL" id="JACXIZ010000019">
    <property type="protein sequence ID" value="MBD2845934.1"/>
    <property type="molecule type" value="Genomic_DNA"/>
</dbReference>
<dbReference type="CDD" id="cd00093">
    <property type="entry name" value="HTH_XRE"/>
    <property type="match status" value="1"/>
</dbReference>
<keyword evidence="4" id="KW-1185">Reference proteome</keyword>
<proteinExistence type="predicted"/>
<accession>A0A927BUX3</accession>
<dbReference type="InterPro" id="IPR010982">
    <property type="entry name" value="Lambda_DNA-bd_dom_sf"/>
</dbReference>
<name>A0A927BUX3_9BACL</name>
<dbReference type="AlphaFoldDB" id="A0A927BUX3"/>
<dbReference type="Gene3D" id="1.10.260.40">
    <property type="entry name" value="lambda repressor-like DNA-binding domains"/>
    <property type="match status" value="1"/>
</dbReference>
<dbReference type="InterPro" id="IPR001387">
    <property type="entry name" value="Cro/C1-type_HTH"/>
</dbReference>
<evidence type="ECO:0000259" key="2">
    <source>
        <dbReference type="PROSITE" id="PS50943"/>
    </source>
</evidence>
<dbReference type="SUPFAM" id="SSF47413">
    <property type="entry name" value="lambda repressor-like DNA-binding domains"/>
    <property type="match status" value="1"/>
</dbReference>
<dbReference type="PANTHER" id="PTHR46558:SF14">
    <property type="entry name" value="HTH-TYPE TRANSCRIPTIONAL REGULATOR ANSR"/>
    <property type="match status" value="1"/>
</dbReference>
<sequence length="131" mass="14942">MFAKRLKQLRKKRKYSMQEVADQVGVAKSTYAGYESGYRQPTLETTQAIARKLHTSADYLLGLTDHIDPQEPSSNARELLNHEQLHWDGVPLEREDLELVRLLLERVVRDRVQQEPVIAPAPAADSPRAKP</sequence>
<protein>
    <submittedName>
        <fullName evidence="3">Helix-turn-helix transcriptional regulator</fullName>
    </submittedName>
</protein>
<evidence type="ECO:0000256" key="1">
    <source>
        <dbReference type="ARBA" id="ARBA00023125"/>
    </source>
</evidence>
<feature type="domain" description="HTH cro/C1-type" evidence="2">
    <location>
        <begin position="6"/>
        <end position="60"/>
    </location>
</feature>
<dbReference type="RefSeq" id="WP_190917969.1">
    <property type="nucleotide sequence ID" value="NZ_JACXIZ010000019.1"/>
</dbReference>